<keyword evidence="2" id="KW-1133">Transmembrane helix</keyword>
<evidence type="ECO:0000313" key="4">
    <source>
        <dbReference type="Proteomes" id="UP000245119"/>
    </source>
</evidence>
<feature type="compositionally biased region" description="Polar residues" evidence="1">
    <location>
        <begin position="147"/>
        <end position="176"/>
    </location>
</feature>
<keyword evidence="2" id="KW-0472">Membrane</keyword>
<protein>
    <submittedName>
        <fullName evidence="3">Uncharacterized protein</fullName>
    </submittedName>
</protein>
<organism evidence="3 4">
    <name type="scientific">Pomacea canaliculata</name>
    <name type="common">Golden apple snail</name>
    <dbReference type="NCBI Taxonomy" id="400727"/>
    <lineage>
        <taxon>Eukaryota</taxon>
        <taxon>Metazoa</taxon>
        <taxon>Spiralia</taxon>
        <taxon>Lophotrochozoa</taxon>
        <taxon>Mollusca</taxon>
        <taxon>Gastropoda</taxon>
        <taxon>Caenogastropoda</taxon>
        <taxon>Architaenioglossa</taxon>
        <taxon>Ampullarioidea</taxon>
        <taxon>Ampullariidae</taxon>
        <taxon>Pomacea</taxon>
    </lineage>
</organism>
<keyword evidence="4" id="KW-1185">Reference proteome</keyword>
<dbReference type="Proteomes" id="UP000245119">
    <property type="component" value="Linkage Group LG5"/>
</dbReference>
<reference evidence="3 4" key="1">
    <citation type="submission" date="2018-04" db="EMBL/GenBank/DDBJ databases">
        <title>The genome of golden apple snail Pomacea canaliculata provides insight into stress tolerance and invasive adaptation.</title>
        <authorList>
            <person name="Liu C."/>
            <person name="Liu B."/>
            <person name="Ren Y."/>
            <person name="Zhang Y."/>
            <person name="Wang H."/>
            <person name="Li S."/>
            <person name="Jiang F."/>
            <person name="Yin L."/>
            <person name="Zhang G."/>
            <person name="Qian W."/>
            <person name="Fan W."/>
        </authorList>
    </citation>
    <scope>NUCLEOTIDE SEQUENCE [LARGE SCALE GENOMIC DNA]</scope>
    <source>
        <strain evidence="3">SZHN2017</strain>
        <tissue evidence="3">Muscle</tissue>
    </source>
</reference>
<dbReference type="EMBL" id="PZQS01000005">
    <property type="protein sequence ID" value="PVD29557.1"/>
    <property type="molecule type" value="Genomic_DNA"/>
</dbReference>
<feature type="transmembrane region" description="Helical" evidence="2">
    <location>
        <begin position="335"/>
        <end position="355"/>
    </location>
</feature>
<evidence type="ECO:0000313" key="3">
    <source>
        <dbReference type="EMBL" id="PVD29557.1"/>
    </source>
</evidence>
<name>A0A2T7P800_POMCA</name>
<dbReference type="InterPro" id="IPR021381">
    <property type="entry name" value="DUF3011"/>
</dbReference>
<accession>A0A2T7P800</accession>
<sequence>MLRCDGRAMSTRRLMVVVLWGLAIIPVLLLGSTSARILCESSNYKLTTCDVSALGDHIVSVALDQQLSSTICVLDSNYGLNSILKAIWVSSGCRGYFTVQVLSTDYSTSPDSRLQRDIASSKAEADVLPTELSTSADALVTSAEHVPTTNTEVTSSPASDRSTSVRNEHPSSNTNVAVASDWASTSSKTAFTENEVTTSSKTAFTENEVTTSSKTAFTENEVTTSSETAFTENEVTTSSKTAFTENEVTTSSKTAFTEIAVTTSRKTTFTEVTTSAMTNPLLPNASSAICSCFCRLQSLGGEAEIAAMPVPVDRASFSKQRRKKESASDKRTSSVVMGTGAVAILCAVMAVFPLLDLEHIVRALTERRQQRNFCSSRFSRPGDHGGSVST</sequence>
<evidence type="ECO:0000256" key="1">
    <source>
        <dbReference type="SAM" id="MobiDB-lite"/>
    </source>
</evidence>
<dbReference type="AlphaFoldDB" id="A0A2T7P800"/>
<proteinExistence type="predicted"/>
<dbReference type="Pfam" id="PF11218">
    <property type="entry name" value="DUF3011"/>
    <property type="match status" value="1"/>
</dbReference>
<evidence type="ECO:0000256" key="2">
    <source>
        <dbReference type="SAM" id="Phobius"/>
    </source>
</evidence>
<keyword evidence="2" id="KW-0812">Transmembrane</keyword>
<comment type="caution">
    <text evidence="3">The sequence shown here is derived from an EMBL/GenBank/DDBJ whole genome shotgun (WGS) entry which is preliminary data.</text>
</comment>
<gene>
    <name evidence="3" type="ORF">C0Q70_08808</name>
</gene>
<feature type="region of interest" description="Disordered" evidence="1">
    <location>
        <begin position="143"/>
        <end position="176"/>
    </location>
</feature>